<gene>
    <name evidence="2" type="ORF">DEO72_LG9g1156</name>
</gene>
<name>A0A4D6N249_VIGUN</name>
<evidence type="ECO:0000313" key="2">
    <source>
        <dbReference type="EMBL" id="QCE06145.1"/>
    </source>
</evidence>
<protein>
    <submittedName>
        <fullName evidence="2">Uncharacterized protein</fullName>
    </submittedName>
</protein>
<dbReference type="EMBL" id="CP039353">
    <property type="protein sequence ID" value="QCE06145.1"/>
    <property type="molecule type" value="Genomic_DNA"/>
</dbReference>
<organism evidence="2 3">
    <name type="scientific">Vigna unguiculata</name>
    <name type="common">Cowpea</name>
    <dbReference type="NCBI Taxonomy" id="3917"/>
    <lineage>
        <taxon>Eukaryota</taxon>
        <taxon>Viridiplantae</taxon>
        <taxon>Streptophyta</taxon>
        <taxon>Embryophyta</taxon>
        <taxon>Tracheophyta</taxon>
        <taxon>Spermatophyta</taxon>
        <taxon>Magnoliopsida</taxon>
        <taxon>eudicotyledons</taxon>
        <taxon>Gunneridae</taxon>
        <taxon>Pentapetalae</taxon>
        <taxon>rosids</taxon>
        <taxon>fabids</taxon>
        <taxon>Fabales</taxon>
        <taxon>Fabaceae</taxon>
        <taxon>Papilionoideae</taxon>
        <taxon>50 kb inversion clade</taxon>
        <taxon>NPAAA clade</taxon>
        <taxon>indigoferoid/millettioid clade</taxon>
        <taxon>Phaseoleae</taxon>
        <taxon>Vigna</taxon>
    </lineage>
</organism>
<accession>A0A4D6N249</accession>
<feature type="compositionally biased region" description="Low complexity" evidence="1">
    <location>
        <begin position="103"/>
        <end position="114"/>
    </location>
</feature>
<feature type="region of interest" description="Disordered" evidence="1">
    <location>
        <begin position="45"/>
        <end position="82"/>
    </location>
</feature>
<dbReference type="AlphaFoldDB" id="A0A4D6N249"/>
<evidence type="ECO:0000256" key="1">
    <source>
        <dbReference type="SAM" id="MobiDB-lite"/>
    </source>
</evidence>
<proteinExistence type="predicted"/>
<dbReference type="Proteomes" id="UP000501690">
    <property type="component" value="Linkage Group LG9"/>
</dbReference>
<reference evidence="2 3" key="1">
    <citation type="submission" date="2019-04" db="EMBL/GenBank/DDBJ databases">
        <title>An improved genome assembly and genetic linkage map for asparagus bean, Vigna unguiculata ssp. sesquipedialis.</title>
        <authorList>
            <person name="Xia Q."/>
            <person name="Zhang R."/>
            <person name="Dong Y."/>
        </authorList>
    </citation>
    <scope>NUCLEOTIDE SEQUENCE [LARGE SCALE GENOMIC DNA]</scope>
    <source>
        <tissue evidence="2">Leaf</tissue>
    </source>
</reference>
<feature type="region of interest" description="Disordered" evidence="1">
    <location>
        <begin position="98"/>
        <end position="121"/>
    </location>
</feature>
<evidence type="ECO:0000313" key="3">
    <source>
        <dbReference type="Proteomes" id="UP000501690"/>
    </source>
</evidence>
<keyword evidence="3" id="KW-1185">Reference proteome</keyword>
<sequence length="121" mass="13609">MTRMSPPCENENYHWRVAANSRETAATSTLPRKETTTATVVTPLPRKKKGAVHLPRPVASSSSTGHHRYSERTAKPHHYNVDNHAAIGVAARRRWRHFHGGERTTPPRVVGTTTDLQRKLD</sequence>